<dbReference type="RefSeq" id="WP_222874935.1">
    <property type="nucleotide sequence ID" value="NZ_AP023361.1"/>
</dbReference>
<dbReference type="KEGG" id="tso:IZ6_20100"/>
<dbReference type="SUPFAM" id="SSF46785">
    <property type="entry name" value="Winged helix' DNA-binding domain"/>
    <property type="match status" value="1"/>
</dbReference>
<dbReference type="InterPro" id="IPR036388">
    <property type="entry name" value="WH-like_DNA-bd_sf"/>
</dbReference>
<keyword evidence="4" id="KW-0804">Transcription</keyword>
<dbReference type="InterPro" id="IPR005119">
    <property type="entry name" value="LysR_subst-bd"/>
</dbReference>
<organism evidence="6 7">
    <name type="scientific">Terrihabitans soli</name>
    <dbReference type="NCBI Taxonomy" id="708113"/>
    <lineage>
        <taxon>Bacteria</taxon>
        <taxon>Pseudomonadati</taxon>
        <taxon>Pseudomonadota</taxon>
        <taxon>Alphaproteobacteria</taxon>
        <taxon>Hyphomicrobiales</taxon>
        <taxon>Terrihabitans</taxon>
    </lineage>
</organism>
<dbReference type="InterPro" id="IPR017685">
    <property type="entry name" value="ArgP"/>
</dbReference>
<dbReference type="PANTHER" id="PTHR30579">
    <property type="entry name" value="TRANSCRIPTIONAL REGULATOR"/>
    <property type="match status" value="1"/>
</dbReference>
<protein>
    <submittedName>
        <fullName evidence="6">Transcriptional regulator ArgP</fullName>
    </submittedName>
</protein>
<feature type="domain" description="HTH lysR-type" evidence="5">
    <location>
        <begin position="2"/>
        <end position="58"/>
    </location>
</feature>
<dbReference type="InterPro" id="IPR000847">
    <property type="entry name" value="LysR_HTH_N"/>
</dbReference>
<dbReference type="Proteomes" id="UP000515317">
    <property type="component" value="Chromosome"/>
</dbReference>
<evidence type="ECO:0000259" key="5">
    <source>
        <dbReference type="PROSITE" id="PS50931"/>
    </source>
</evidence>
<evidence type="ECO:0000256" key="3">
    <source>
        <dbReference type="ARBA" id="ARBA00023125"/>
    </source>
</evidence>
<dbReference type="Pfam" id="PF00126">
    <property type="entry name" value="HTH_1"/>
    <property type="match status" value="1"/>
</dbReference>
<dbReference type="InterPro" id="IPR036390">
    <property type="entry name" value="WH_DNA-bd_sf"/>
</dbReference>
<gene>
    <name evidence="6" type="ORF">IZ6_20100</name>
</gene>
<proteinExistence type="inferred from homology"/>
<dbReference type="NCBIfam" id="TIGR03298">
    <property type="entry name" value="argP"/>
    <property type="match status" value="1"/>
</dbReference>
<dbReference type="PROSITE" id="PS50931">
    <property type="entry name" value="HTH_LYSR"/>
    <property type="match status" value="1"/>
</dbReference>
<reference evidence="6 7" key="1">
    <citation type="submission" date="2020-08" db="EMBL/GenBank/DDBJ databases">
        <title>Genome sequence of Rhizobiales bacterium strain IZ6.</title>
        <authorList>
            <person name="Nakai R."/>
            <person name="Naganuma T."/>
        </authorList>
    </citation>
    <scope>NUCLEOTIDE SEQUENCE [LARGE SCALE GENOMIC DNA]</scope>
    <source>
        <strain evidence="6 7">IZ6</strain>
    </source>
</reference>
<name>A0A6S6QUN9_9HYPH</name>
<dbReference type="GO" id="GO:0003700">
    <property type="term" value="F:DNA-binding transcription factor activity"/>
    <property type="evidence" value="ECO:0007669"/>
    <property type="project" value="InterPro"/>
</dbReference>
<keyword evidence="7" id="KW-1185">Reference proteome</keyword>
<evidence type="ECO:0000256" key="2">
    <source>
        <dbReference type="ARBA" id="ARBA00023015"/>
    </source>
</evidence>
<evidence type="ECO:0000256" key="4">
    <source>
        <dbReference type="ARBA" id="ARBA00023163"/>
    </source>
</evidence>
<dbReference type="SUPFAM" id="SSF53850">
    <property type="entry name" value="Periplasmic binding protein-like II"/>
    <property type="match status" value="1"/>
</dbReference>
<evidence type="ECO:0000313" key="7">
    <source>
        <dbReference type="Proteomes" id="UP000515317"/>
    </source>
</evidence>
<accession>A0A6S6QUN9</accession>
<dbReference type="NCBIfam" id="NF002964">
    <property type="entry name" value="PRK03635.1"/>
    <property type="match status" value="1"/>
</dbReference>
<dbReference type="Pfam" id="PF03466">
    <property type="entry name" value="LysR_substrate"/>
    <property type="match status" value="1"/>
</dbReference>
<keyword evidence="3" id="KW-0238">DNA-binding</keyword>
<comment type="similarity">
    <text evidence="1">Belongs to the LysR transcriptional regulatory family.</text>
</comment>
<evidence type="ECO:0000313" key="6">
    <source>
        <dbReference type="EMBL" id="BCJ91275.1"/>
    </source>
</evidence>
<dbReference type="EMBL" id="AP023361">
    <property type="protein sequence ID" value="BCJ91275.1"/>
    <property type="molecule type" value="Genomic_DNA"/>
</dbReference>
<dbReference type="NCBIfam" id="NF009888">
    <property type="entry name" value="PRK13348.1"/>
    <property type="match status" value="1"/>
</dbReference>
<dbReference type="PANTHER" id="PTHR30579:SF2">
    <property type="entry name" value="HTH-TYPE TRANSCRIPTIONAL REGULATOR ARGP"/>
    <property type="match status" value="1"/>
</dbReference>
<dbReference type="GO" id="GO:0003677">
    <property type="term" value="F:DNA binding"/>
    <property type="evidence" value="ECO:0007669"/>
    <property type="project" value="UniProtKB-KW"/>
</dbReference>
<dbReference type="Gene3D" id="3.40.190.290">
    <property type="match status" value="1"/>
</dbReference>
<sequence length="301" mass="32785">MLDYDLLRALAAVIREGSFEGAAEVLSITPSAVSQRIKLLEMRVGAILVVRGRPCTATAAGFQLFRHIEQVQLLEHDLVANLQGEGSQLAGQHATIRIAVNADSLSTWFPKVVSRAANELGILFDIVHDDQEHTADYLRKGEALAAVTADAVPVHGFRIVTIGSLAYVAVATPKFIAKYFSEGINVKALNTSPSIIFDRKDRISDNWIRAVFNSTAKLTPHYMSSFIGYQQACIDGVGWGLLPDISARPYIDDGTLVEMKPGSNVNVPLHWQYSVNAGQTMRALSVIVLDVAREELMADPA</sequence>
<dbReference type="Gene3D" id="1.10.10.10">
    <property type="entry name" value="Winged helix-like DNA-binding domain superfamily/Winged helix DNA-binding domain"/>
    <property type="match status" value="1"/>
</dbReference>
<dbReference type="InterPro" id="IPR050176">
    <property type="entry name" value="LTTR"/>
</dbReference>
<evidence type="ECO:0000256" key="1">
    <source>
        <dbReference type="ARBA" id="ARBA00009437"/>
    </source>
</evidence>
<keyword evidence="2" id="KW-0805">Transcription regulation</keyword>
<dbReference type="AlphaFoldDB" id="A0A6S6QUN9"/>